<name>A0ABM5Y4B8_VIBHA</name>
<dbReference type="SUPFAM" id="SSF51120">
    <property type="entry name" value="beta-Roll"/>
    <property type="match status" value="1"/>
</dbReference>
<dbReference type="InterPro" id="IPR041690">
    <property type="entry name" value="Cadherin_5"/>
</dbReference>
<dbReference type="InterPro" id="IPR018511">
    <property type="entry name" value="Hemolysin-typ_Ca-bd_CS"/>
</dbReference>
<dbReference type="InterPro" id="IPR011049">
    <property type="entry name" value="Serralysin-like_metalloprot_C"/>
</dbReference>
<feature type="domain" description="Cadherin-like" evidence="3">
    <location>
        <begin position="6382"/>
        <end position="6469"/>
    </location>
</feature>
<dbReference type="NCBIfam" id="TIGR03660">
    <property type="entry name" value="T1SS_rpt_143"/>
    <property type="match status" value="27"/>
</dbReference>
<evidence type="ECO:0000256" key="1">
    <source>
        <dbReference type="ARBA" id="ARBA00022837"/>
    </source>
</evidence>
<organism evidence="5 6">
    <name type="scientific">Vibrio harveyi</name>
    <name type="common">Beneckea harveyi</name>
    <dbReference type="NCBI Taxonomy" id="669"/>
    <lineage>
        <taxon>Bacteria</taxon>
        <taxon>Pseudomonadati</taxon>
        <taxon>Pseudomonadota</taxon>
        <taxon>Gammaproteobacteria</taxon>
        <taxon>Vibrionales</taxon>
        <taxon>Vibrionaceae</taxon>
        <taxon>Vibrio</taxon>
    </lineage>
</organism>
<sequence length="6925" mass="720847">MSTQTVPQEVVVDAVKGSVYALTPEGNVREVKVGDILFPDEVVITENGAALEVIAEGALYLVDENCVACIPTSSPEQDSSDALVVAPVDGKVNVDPTATGDAEFGEEDVAAIQQAILEGADPTAILEATAAGPGGGGGAGSANAGFVTIEYNNPEILASTFFETSAPTTDTETDEDLDGINVTIFADGGQTLSSQVTEGSISLSTYPQTISSTVVVGAADLALDTGSFVPEAASLASLLAELNADITSGGVAVSFVYDENQNAIIGTQGSNEVLRIEIDATSLGLDAELEVTTTISQGIDHLPSIADGQVSITGDQISIAFDITGADVGGNSILAPVDFTTTVIDGDNPNSQDIAFENVESSSTPITGSFVDIGSDQLSSVSFNQEGLSQFNGLLSDNQATEATLSDDGSTIILSIAGSNETVLSISLNTDGTYQFEQFKPLEQSNADDTIVLSLPTTIVDFDQDITANTFSLTISDGNNPVIENVTGLSLDEAGVDQGSQEGAVITSGAGSITTSVGSDIVDHYELEPSEFNNSGELQSQGQVVQLEQTSESNGVRTYEGYIELGGNRITVFDVTVDSPDLGEYQFNLYEQLDHTGSNNDSLTFSLPVYAVDADGDRSSITAGSNTPEAAQIVIQVQDDTPTIDDVVALSVDEDDLASIGSDGSEPISVGGNFTTTQGSDRVVSYQLDGSATPVDGLKSQGVDVVLNETANPDGSFTYDATAGTNAVFTLTVSTDGSYNFTLQGPIDHAPNSDELLLNFPVITTDFDGDTSTATIPVTIVDDKPTITDADAISVDEDDLASIGSDQSNPVSIDGNFTTTQGSDRVVSYQLDNSATPVDGLKSQGVDVTLAETANSDGSFTYEATAGANAVFTLTVNTDGSYNFTLQGPIDHAPNSDELILNFPIIATDFDGDTSTATIPVTIVDDQPTIADVVALSVDEDDLASIGSDQSSPISIDGNFTTTQGSDRVVSYQLDSAATPVDGLKSQGVDVTLSETANPDGSFTYEATAGANAVFTLTVNTDGSYNFTLQGPIDHAPNSDELILNFPIVATDFDGDSTTATIPVTIVDDKPTITDVDAISVDEDDLASAGSDQSNPVSIDGDFTTIQGSDRVVSYQLDSAATPVDGLKSQGADVSLNETANPDGSFTYEATAGANPVFTLTVNPDGSYNFTLQGPIDHAANSDELVLNFPITATDFDGDTSTVSIPVTIIDDKPIITDVDAISVDEDDLANIGSDGSEPVSIDGNFTTTQGSDRVVSYQLDGSATPVDGLKSQGVDVTLVETANPDGSFTYEATAGANAVFTLTVKTDGSYNFTLQGPIDHAANSDELVLNFPITATDFDGDTSTVSIPVTIVDDKPTITDVDAISVDEDDLASIGSDGSEPVSIDGNFTTTQGSDRVVSYQLDGSATPVDGLKSQGVDVTLVETANPDGSFTYEAIAGANAVFTLTVKTDGSYNFTLQGSIDHAPNGDELLLNFPIIATDFDGDTSTLSIPVTIVDDKPTITDVDALSVDEDDLVSIGSDGSEPVSIDGNFTTTQGSDRVVSYQLDGSATPVDGLKSQGIDVTLAETANPDGSFTYEATAGANAVFTLTVNTDGSYNFTLQGPIDHAANSDELTLNFPIIATDFDGDTSTATIPVSIVDDKPTITDADAISVNEDDLASIGSDGSEPVSIDGNFTTTQGSDRVVSYQLDGSATPVDGLKSQGVDVTLAETANPDGSFTYEATAGANAVFTLTVNTDGSYNFTLQGPIDHAPNSDELILNFPIIATDFDGDSTTATIPVTIVDDKPTITDLDAISVDEDDLATIGSDGTDPVSIDGNFTTTQGSDRVVSYQLDGSATPVDGLKSQGVDVTLAETANPDGSFTYEATAGTNAVFTLTVNTDGSYNFALQGPIDHAPNSDELILNFPIIATDFDGDTTIATIPVTIVDDKPVITDVDAISVDEDDLAPIGSDGSAPVSIDGNFTTTQGSDRVVSYQLESSATPVDGLKSQGIDVVLNETANPDGSFTYEATAGANSVFTLTVNTDGSYNFTLQGPIDHAPNSDELILNFPITATDFDGDTSTVSIPVTIVDDKPTITDVDAISVDEDDLASIGSDQSNPVSINGNFTTTQGSDRVVSYQLDSSATPVDGLKSQGVDVVLNETANPDGSFTYEATAGVNAVFTLTINADGSYNFTLQGPIDHASNSDELVLNFPITATDFDGDTSTVSIPVTIVDDKPTITDVDAISVDEDDLAAIGSDQSNPVSIDGNFTTTQGSDRVVSYQLDSSATPVGGLKSQGVDVVLNETANPDGSFTYEATAGANAVFTLKVNTDGSYNFTLQGPIDHAPNSDELILNFPIIATDFDGDITTATIPVTIVDDKPVITDVDAISVDEDDLASVGSDGSDPISINGNFTTTQGSDRVVSYQLDGAATPVDGLKSQGFDVSLNETANPDGSFTYEATAGVNPVFTLTVNPDGNYNFTLQGPIDHAANSDELILNFPIIATDFDGDSTRATIPVTIVDDKPTIADVDAISVDEDDLATIGSDQSNPVSIDGNFTTTQGSDRVVSYQLDSSATPVDGLKSQGVDVVLNETANPDGSFTYEATAGSNAVFTLTVNTDGSYNFTLQGPIDQAPNSDELILNFPIIATDFDGDSTTATIPVTIVDDKPTITDVDAISVDEDDLATIGSDQSNPVSIGGNFTTTQGSDRVVSYQLDGSATPVDGLKSQGVDVTLAETANPDGSFTYEATAGTSAVFTLTVNPDGSYNFTLQGPIDHAPNSDELILNFPIIATDFDGDTSTVSIPVTIVDDKPAITDVDAISVDEDDLASIGSDQSNPVSIDGNFTTTQGSDGVVSYQLDGSATPVDGLKSQGVDVTLAETANPDGSFTYEATAGANAVFTLTVNTDGSYNFTLQGPIDHAPNSDELLLNFPIIATDFDGDTSTVSIPVTIVDDKPIITDVDAISVDEDDLASIGSDGSDPISIGGNFTTTQGSDGVVSYQLDGSATPVDGLKSQGVDVTLAETANPDGSFTYEATAGANAVFTLTVNTDGSYNFTLQGPIDHAPNSDELLLNFPIIATDFDGDTSTVSIPVTIVDDKPTITDVDVISVDEDDLASVGSDGSDPISINGNFTTTQGSDGVVSYQLDGSANPVAGLKSQGVDVTLAETANPDGSFTYEATAGANAVFTLTVNADGSYNFTLQGPIDHAPNSDELILNFPIIATDFDGDTSTATIPVTIWDDKPTITDVDAISVDEDDLASIGSDQSNPVSIDGNFTTTQGSDGVVSYQLDGSATPVAGLKSQGVDVTLNETANPDGSFTYVATAGVNAVFTLTVNTDGSYNFTLQGPIDHTPNSDELILNFPIVATDFDGDTSTATIPVTIVDDKPTVTDVDALTVDEDDITTIGSDQNDDAFMSGMFTTTEGSDGVVKYQLDTTADPVAGLKSQGNDVTLAEIANLDGSYTYTATANGSAVFELVVKPDGSYTFTLQGPLDHATNSDSLQIDFPIIATDFDGDTSSETLPVTIVDDKPTLGGIVDTSTQTVDEDDIPTIGSDGAQSNSITGNFIANDGSDSIVEYEVSDLNSPVQGLQSGGQDLVMVEVSNSGGVSVYEARIDGTTTPIFRVTLDASDDSYQFDLLGALDHPDADGENQLVINLPIQATDFDGDVSNTQLLPITVVDDVPIIDGVVAGSEQIVDEDDLPAGTDAASAEDTVITGTLDINEGADQVASIQLSDLTTPVASLMSDGQPISLVLSSSLNGVNVYQGIAGNPAEVVFELSLDATDNSYEFDLQKPLDHPDGNQQNTIVIDLPVTAIDNDGDTSPVFTLPITVVDDVPVVTQIDSLQVDEDDLPLGSDSSKEPLTVSGEFEVTSADGIDSFVLDLSTNPVPNLKSGGEDVTISPDASASTADALVYIGQTASGATVFTLTLHQDGKYDFELSGQLDHAVNSDQILLNLPVQITDGDNDTITATLPVTIVDDKPTIDAIRPGSTLSVDEDDIPSEGSDTTPESNVIGGNFDVTDGADSIVSFQLDSLTSPVSGLKSGGQSLELVEFSNANGVVEYRAYVQGTTDTVFKLTLNGSADSYEFELLGALDHPSGSDQNSLVINFPVNATDFDGDVSNNITLPITVVDDVPAIIKVADTSEQTVDEDDLPGGSDTTSGDSRVLNGGFDVFDGADEIVSYQISDFDAVVSGLTSNGLDLELKPLPSAGGVTGYEAVIVGTSTQIFTLTLDANNDSYQFELLGPLDHAVVQGENTLTIDIPITVTDYDGDTSASLNLPITIVDDIPEIKSADALAVDEDDLANGSQATGKDSLEATGNFDTVEGADTVVSYQLDLTSNPIPGVTSGGLAVTLVQTGVSNNNYTYQGQTPNGSSVFTLVLNADGSYKFTLEGVLDHSVQGEDTLILDLPVFATDVDGDTAGINLPVTITDDVPTLYDASISRVEGQSGRTVRLFRDPVEGDDDLGADGAQITSFSADNSGIYFKQNGVDSSSVDLNGSNQTVSVHKVLDGVDAEIGVLIVRTNGRVTFRPNDDLDHTETDSIDFTVNVVATDGDGDTSDADVDISVRDRNAEIKTSTVTAFEDQGRGGVVAGVDSANTQDNLSTLDITPAKVDLVIDLHDIDRNESLGDIIIRDANSYEGTFFYLDSATGSYVALTTSGNNVILDGANVEQSFNGELVSLDNLYFVPDRHASTDAAGVDPRIRIEILNNGVRDHFVDGRLDIEVDAVADIATWKGTSDFAYTVDEDANNVSLNIEAETQDNSNPEAIAYELVFTEGGASATLVYSDGSAIPEVGGKYLVDANRIGEVQVDPADNFSGQIKIDVTAITTEGNNPLAGKDTARSVTEEIVIDVNPVADAGSFTVNRINIFEDNARTQDTVDPVTDHDPLQLSEVIKMTPSADIDGSEELFVRIDNFSIDGVTLVWLDSGNPSQINVVTDSGGNVLYYEIPEANLADVEVLPPIHSNEDFTFDVEGIVKDNASLSSGAAQDIRSLGTQSVIVSVKGVADIPDIELNDKTGVWNVFDDGNVRGIEATIDENGQVDLAFSVVSGELKDNPADSSETITVLLSNIPDGVELFDSDGSSIDLTFVGYDGAGEPIYEANITNANVNSGIVIRPETSSTENITITATTIVTENDGHTRSVAGEIHVKVAPVIDAQDNYVVSSEGNEDTRINIDWEPTATQSPDADEFFAELTISGFPNGSTVYVGGVAQTVTGGSITLTPGTNESEQDFSARITQDGYIQVQLEQDSSLDFDLSTQVTVKEIDAEYVDSGNPGEGIASTVINGTVKVQVNPVVEPEDLTGPVSGQTRLLVEGTGGAVTDTVQSDTQGRIDFTINTAAGGSADANIIKYQEFDNSSDEVVTQLVVQFSNTSPEILNQLVIIGASNEGGGRWTITDEENFSIIAPAGLDLTPNDNTDDGANGGISSIGLTIYAQVNDLGEDASEVDATVTRQTDITLEFPTDITPQTSVAADIELDNTVQIDGSEDNVIDLGVQLASKVSTLNGDTVEDVLTLVIDPTSPSVPPGLVIGGTDVDFVNGKYVFQATVDASGNITGLDGLTLRVAEDWAGDFTLPVLFVTTDTQSGDENSTLESLPVQILPVADVPGSSVDQPLDSDVTPDVTVDITGTLGLDANKQPVNDLNSDVPTNDGVGYEDGLIQLNLNVDFADDRNNLQAGQETLTNVKLTVADTTLGEFVDANGNPLGTSIEFNAAEIAASALDEVLFKPKENYPVGGGQNTVQINIEGEITDTAVIDQTTLANPGDDTDVRNFTDSVSFEITPVVDDITISGADPTQPIVVTGDEDTLISLAQSGSGVSVSLNDNDGSEQFVSLKLTGLPTDFIVTSNSPDYTVKNNGGGEWSIQLKDLTQTSVDLSAIQIQPPKNFSGEAEIGITVFTQEELLKVPTEHTGNFKVVIDPIGDDVDVNPDTLVSGNEGEDIDININALVVDNKESIGDGATYQENDPETLRVEISNVPDGATIALADGTQFVNQGSGVFVLEIDAQDLDKVVFNSGDRNDNSWNGTLEFKVQAVDTGLDGSQSLGTPQQFDVNVEVEAINDRPEFVNTVDVETPEDTPLLLDGFSVSDVDAVLDDPSAEYVLDVTVDSGTLVLDPALVTTYNLTVQGDGSDALELKGTVADLNNAIANGLIEFNPDLNFFGDVTVGVTVDDQGNEGLVISGVDDTLNTNSTSFNIEVTEVNDTPETTPVTLPDIEEDSGVFSISEADLIANATDIENDNLTVSNVQVTDPNAGSVNFNNVTGEWEFTPASDYNGPVELTYTITDDGTTDGALDPKSVNGTASFNVTEVNDAPTTSQVALSDIAEDSAAVEITQADLLVNASDIENDTLTVSNVQLVDPSSGSLTFDSIAGTWSFTPAPGYNGTVNLTYDITDDGTTNGASDPQTASGTATFEVTEVNDAPVTSEVTLSSAEEDGGTVTITATELLSNATDPESDNLTISNLALANPTDGVLTQVSATEWTFEPASNFFGDVNFTYEITDDGTTNGSPDPMTVAGTAVINVEATNDAPQIMATSVTDTINEADGQKITGISVSDIDFTGAQANEIMTVTLSLTEGDVRVEPPAGSGVTVGNGMAGEVILMGTPDNINAVLGATDAAEGVFVDAGDVNAASISLSVKVEDNGVYFENTAGMALEANQNFAINVTPVADAPTLGIDPQFNYIRQIAASQTASAQGLAIVGIMAALTDIDEVLSLELTGVPASANVTSGIAPSNITFDGTTWTVPSDEIDTLQIVATDTNNGIDVGSYDISVTAVSTESNGDEAQSSPVQISLDVSSDGDDIDQSSASDDSYLAGGDTGISLTGGDGDDLIVGGDGDDVLIGGLGSDILTGGDGSDIFKWTIDSVDEGAIDTITDFTLNEDSIDLREVISDLSSPMIDMDDLLSHISADYDASTEAVSLNITTDANVHQTIVVEHLGDSIDFNGLTSNEIVESLLNNNVLANG</sequence>
<feature type="region of interest" description="Disordered" evidence="2">
    <location>
        <begin position="3960"/>
        <end position="3982"/>
    </location>
</feature>
<reference evidence="5" key="1">
    <citation type="submission" date="2018-01" db="EMBL/GenBank/DDBJ databases">
        <title>FDA dAtabase for Regulatory Grade micrObial Sequences (FDA-ARGOS): Supporting development and validation of Infectious Disease Dx tests.</title>
        <authorList>
            <person name="Hoffmann M."/>
            <person name="Allard M."/>
            <person name="Evans P."/>
            <person name="Brown E."/>
            <person name="Tallon L."/>
            <person name="Sadzewicz L."/>
            <person name="Sengamalay N."/>
            <person name="Ott S."/>
            <person name="Godinez A."/>
            <person name="Nagaraj S."/>
            <person name="Vyas G."/>
            <person name="Aluvathingal J."/>
            <person name="Nadendla S."/>
            <person name="Geyer C."/>
            <person name="Sichtig H."/>
        </authorList>
    </citation>
    <scope>NUCLEOTIDE SEQUENCE</scope>
    <source>
        <strain evidence="5">FDAARGOS_107</strain>
    </source>
</reference>
<keyword evidence="6" id="KW-1185">Reference proteome</keyword>
<dbReference type="NCBIfam" id="TIGR03661">
    <property type="entry name" value="T1SS_VCA0849"/>
    <property type="match status" value="1"/>
</dbReference>
<dbReference type="InterPro" id="IPR047777">
    <property type="entry name" value="LapA-like_RM"/>
</dbReference>
<dbReference type="NCBIfam" id="NF012211">
    <property type="entry name" value="tand_rpt_95"/>
    <property type="match status" value="3"/>
</dbReference>
<evidence type="ECO:0000256" key="2">
    <source>
        <dbReference type="SAM" id="MobiDB-lite"/>
    </source>
</evidence>
<dbReference type="NCBIfam" id="TIGR01965">
    <property type="entry name" value="VCBS_repeat"/>
    <property type="match status" value="8"/>
</dbReference>
<dbReference type="PRINTS" id="PR00313">
    <property type="entry name" value="CABNDNGRPT"/>
</dbReference>
<feature type="region of interest" description="Disordered" evidence="2">
    <location>
        <begin position="6757"/>
        <end position="6777"/>
    </location>
</feature>
<dbReference type="PROSITE" id="PS00330">
    <property type="entry name" value="HEMOLYSIN_CALCIUM"/>
    <property type="match status" value="2"/>
</dbReference>
<feature type="domain" description="DUF5801" evidence="4">
    <location>
        <begin position="3667"/>
        <end position="3793"/>
    </location>
</feature>
<proteinExistence type="predicted"/>
<dbReference type="InterPro" id="IPR043824">
    <property type="entry name" value="DUF5801"/>
</dbReference>
<dbReference type="Gene3D" id="2.60.40.3440">
    <property type="match status" value="1"/>
</dbReference>
<dbReference type="Pfam" id="PF00353">
    <property type="entry name" value="HemolysinCabind"/>
    <property type="match status" value="1"/>
</dbReference>
<evidence type="ECO:0000313" key="5">
    <source>
        <dbReference type="EMBL" id="AMG00552.1"/>
    </source>
</evidence>
<protein>
    <submittedName>
        <fullName evidence="5">Tandem-95 repeat protein</fullName>
    </submittedName>
</protein>
<dbReference type="Pfam" id="PF19116">
    <property type="entry name" value="DUF5801"/>
    <property type="match status" value="2"/>
</dbReference>
<dbReference type="NCBIfam" id="NF033682">
    <property type="entry name" value="retention_LapA"/>
    <property type="match status" value="1"/>
</dbReference>
<gene>
    <name evidence="5" type="ORF">AL538_23010</name>
</gene>
<dbReference type="RefSeq" id="WP_061066314.1">
    <property type="nucleotide sequence ID" value="NZ_CP014039.2"/>
</dbReference>
<keyword evidence="1" id="KW-0106">Calcium</keyword>
<feature type="domain" description="Cadherin-like" evidence="3">
    <location>
        <begin position="6274"/>
        <end position="6362"/>
    </location>
</feature>
<dbReference type="Pfam" id="PF17892">
    <property type="entry name" value="Cadherin_5"/>
    <property type="match status" value="3"/>
</dbReference>
<dbReference type="InterPro" id="IPR019959">
    <property type="entry name" value="T1SS-143_rpt-cont_dom"/>
</dbReference>
<feature type="domain" description="DUF5801" evidence="4">
    <location>
        <begin position="3367"/>
        <end position="3493"/>
    </location>
</feature>
<evidence type="ECO:0000313" key="6">
    <source>
        <dbReference type="Proteomes" id="UP000067422"/>
    </source>
</evidence>
<dbReference type="EMBL" id="CP014039">
    <property type="protein sequence ID" value="AMG00552.1"/>
    <property type="molecule type" value="Genomic_DNA"/>
</dbReference>
<dbReference type="Proteomes" id="UP000067422">
    <property type="component" value="Chromosome 2"/>
</dbReference>
<evidence type="ECO:0000259" key="3">
    <source>
        <dbReference type="Pfam" id="PF17892"/>
    </source>
</evidence>
<evidence type="ECO:0000259" key="4">
    <source>
        <dbReference type="Pfam" id="PF19116"/>
    </source>
</evidence>
<dbReference type="InterPro" id="IPR019960">
    <property type="entry name" value="T1SS_VCA0849"/>
</dbReference>
<feature type="domain" description="Cadherin-like" evidence="3">
    <location>
        <begin position="6166"/>
        <end position="6253"/>
    </location>
</feature>
<dbReference type="InterPro" id="IPR001343">
    <property type="entry name" value="Hemolysn_Ca-bd"/>
</dbReference>
<accession>A0ABM5Y4B8</accession>
<feature type="region of interest" description="Disordered" evidence="2">
    <location>
        <begin position="4113"/>
        <end position="4132"/>
    </location>
</feature>
<dbReference type="InterPro" id="IPR010221">
    <property type="entry name" value="VCBS_dom"/>
</dbReference>